<evidence type="ECO:0008006" key="4">
    <source>
        <dbReference type="Google" id="ProtNLM"/>
    </source>
</evidence>
<keyword evidence="1" id="KW-0175">Coiled coil</keyword>
<dbReference type="RefSeq" id="WP_234366317.1">
    <property type="nucleotide sequence ID" value="NZ_CP021744.1"/>
</dbReference>
<proteinExistence type="predicted"/>
<sequence>MTTAMNDGRQADTERRRTRVKAAISTARCDGTPLTAAAIARAARVDRTFLYRHRDLLETLHAAAHAPAAPDGSGLVVSRASLQADLANAAARSARLAARVQQLEERLSKALGDEIWRTSGLGAPADVAALNSRVTQLEQRNVELARALEERQAELDAARTVNRDLTRALNHHG</sequence>
<feature type="coiled-coil region" evidence="1">
    <location>
        <begin position="86"/>
        <end position="168"/>
    </location>
</feature>
<organism evidence="2 3">
    <name type="scientific">Streptomyces albireticuli</name>
    <dbReference type="NCBI Taxonomy" id="1940"/>
    <lineage>
        <taxon>Bacteria</taxon>
        <taxon>Bacillati</taxon>
        <taxon>Actinomycetota</taxon>
        <taxon>Actinomycetes</taxon>
        <taxon>Kitasatosporales</taxon>
        <taxon>Streptomycetaceae</taxon>
        <taxon>Streptomyces</taxon>
    </lineage>
</organism>
<dbReference type="EMBL" id="CP021744">
    <property type="protein sequence ID" value="ARZ72560.1"/>
    <property type="molecule type" value="Genomic_DNA"/>
</dbReference>
<protein>
    <recommendedName>
        <fullName evidence="4">Transposase</fullName>
    </recommendedName>
</protein>
<name>A0A1Z2LE15_9ACTN</name>
<gene>
    <name evidence="2" type="ORF">SMD11_6984</name>
</gene>
<accession>A0A1Z2LE15</accession>
<dbReference type="KEGG" id="salj:SMD11_6984"/>
<dbReference type="Proteomes" id="UP000195755">
    <property type="component" value="Chromosome"/>
</dbReference>
<dbReference type="AlphaFoldDB" id="A0A1Z2LE15"/>
<reference evidence="2 3" key="1">
    <citation type="submission" date="2017-06" db="EMBL/GenBank/DDBJ databases">
        <title>Streptomyces albireticuli Genome sequencing and assembly.</title>
        <authorList>
            <person name="Wang Y."/>
            <person name="Du B."/>
            <person name="Ding Y."/>
            <person name="Liu H."/>
            <person name="Hou Q."/>
            <person name="Liu K."/>
            <person name="Yao L."/>
            <person name="Wang C."/>
        </authorList>
    </citation>
    <scope>NUCLEOTIDE SEQUENCE [LARGE SCALE GENOMIC DNA]</scope>
    <source>
        <strain evidence="2 3">MDJK11</strain>
    </source>
</reference>
<evidence type="ECO:0000256" key="1">
    <source>
        <dbReference type="SAM" id="Coils"/>
    </source>
</evidence>
<evidence type="ECO:0000313" key="2">
    <source>
        <dbReference type="EMBL" id="ARZ72560.1"/>
    </source>
</evidence>
<evidence type="ECO:0000313" key="3">
    <source>
        <dbReference type="Proteomes" id="UP000195755"/>
    </source>
</evidence>